<organism evidence="20 21">
    <name type="scientific">Simiduia aestuariiviva</name>
    <dbReference type="NCBI Taxonomy" id="1510459"/>
    <lineage>
        <taxon>Bacteria</taxon>
        <taxon>Pseudomonadati</taxon>
        <taxon>Pseudomonadota</taxon>
        <taxon>Gammaproteobacteria</taxon>
        <taxon>Cellvibrionales</taxon>
        <taxon>Cellvibrionaceae</taxon>
        <taxon>Simiduia</taxon>
    </lineage>
</organism>
<keyword evidence="16" id="KW-0594">Phospholipid biosynthesis</keyword>
<evidence type="ECO:0000256" key="6">
    <source>
        <dbReference type="ARBA" id="ARBA00012487"/>
    </source>
</evidence>
<dbReference type="UniPathway" id="UPA00557">
    <property type="reaction ID" value="UER00614"/>
</dbReference>
<comment type="catalytic activity">
    <reaction evidence="1 18">
        <text>a 1,2-diacyl-sn-glycero-3-phosphate + CTP + H(+) = a CDP-1,2-diacyl-sn-glycerol + diphosphate</text>
        <dbReference type="Rhea" id="RHEA:16229"/>
        <dbReference type="ChEBI" id="CHEBI:15378"/>
        <dbReference type="ChEBI" id="CHEBI:33019"/>
        <dbReference type="ChEBI" id="CHEBI:37563"/>
        <dbReference type="ChEBI" id="CHEBI:58332"/>
        <dbReference type="ChEBI" id="CHEBI:58608"/>
        <dbReference type="EC" id="2.7.7.41"/>
    </reaction>
</comment>
<evidence type="ECO:0000256" key="16">
    <source>
        <dbReference type="ARBA" id="ARBA00023209"/>
    </source>
</evidence>
<dbReference type="PROSITE" id="PS01315">
    <property type="entry name" value="CDS"/>
    <property type="match status" value="1"/>
</dbReference>
<evidence type="ECO:0000256" key="19">
    <source>
        <dbReference type="SAM" id="Phobius"/>
    </source>
</evidence>
<name>A0A839UJ16_9GAMM</name>
<feature type="transmembrane region" description="Helical" evidence="19">
    <location>
        <begin position="210"/>
        <end position="228"/>
    </location>
</feature>
<evidence type="ECO:0000256" key="1">
    <source>
        <dbReference type="ARBA" id="ARBA00001698"/>
    </source>
</evidence>
<reference evidence="20 21" key="1">
    <citation type="submission" date="2020-08" db="EMBL/GenBank/DDBJ databases">
        <title>Genomic Encyclopedia of Type Strains, Phase III (KMG-III): the genomes of soil and plant-associated and newly described type strains.</title>
        <authorList>
            <person name="Whitman W."/>
        </authorList>
    </citation>
    <scope>NUCLEOTIDE SEQUENCE [LARGE SCALE GENOMIC DNA]</scope>
    <source>
        <strain evidence="20 21">CECT 8571</strain>
    </source>
</reference>
<evidence type="ECO:0000256" key="12">
    <source>
        <dbReference type="ARBA" id="ARBA00022695"/>
    </source>
</evidence>
<comment type="subcellular location">
    <subcellularLocation>
        <location evidence="2">Cell membrane</location>
        <topology evidence="2">Multi-pass membrane protein</topology>
    </subcellularLocation>
</comment>
<dbReference type="GO" id="GO:0004605">
    <property type="term" value="F:phosphatidate cytidylyltransferase activity"/>
    <property type="evidence" value="ECO:0007669"/>
    <property type="project" value="UniProtKB-EC"/>
</dbReference>
<keyword evidence="21" id="KW-1185">Reference proteome</keyword>
<keyword evidence="13 19" id="KW-1133">Transmembrane helix</keyword>
<gene>
    <name evidence="20" type="ORF">FHS30_001028</name>
</gene>
<accession>A0A839UJ16</accession>
<dbReference type="RefSeq" id="WP_343048921.1">
    <property type="nucleotide sequence ID" value="NZ_JACHXZ010000001.1"/>
</dbReference>
<evidence type="ECO:0000256" key="2">
    <source>
        <dbReference type="ARBA" id="ARBA00004651"/>
    </source>
</evidence>
<keyword evidence="15 19" id="KW-0472">Membrane</keyword>
<evidence type="ECO:0000256" key="3">
    <source>
        <dbReference type="ARBA" id="ARBA00005119"/>
    </source>
</evidence>
<evidence type="ECO:0000313" key="20">
    <source>
        <dbReference type="EMBL" id="MBB3167852.1"/>
    </source>
</evidence>
<keyword evidence="11 18" id="KW-0812">Transmembrane</keyword>
<evidence type="ECO:0000256" key="14">
    <source>
        <dbReference type="ARBA" id="ARBA00023098"/>
    </source>
</evidence>
<feature type="transmembrane region" description="Helical" evidence="19">
    <location>
        <begin position="54"/>
        <end position="75"/>
    </location>
</feature>
<keyword evidence="12 18" id="KW-0548">Nucleotidyltransferase</keyword>
<evidence type="ECO:0000256" key="5">
    <source>
        <dbReference type="ARBA" id="ARBA00010185"/>
    </source>
</evidence>
<comment type="pathway">
    <text evidence="4">Lipid metabolism.</text>
</comment>
<keyword evidence="10 18" id="KW-0808">Transferase</keyword>
<evidence type="ECO:0000256" key="11">
    <source>
        <dbReference type="ARBA" id="ARBA00022692"/>
    </source>
</evidence>
<evidence type="ECO:0000256" key="10">
    <source>
        <dbReference type="ARBA" id="ARBA00022679"/>
    </source>
</evidence>
<dbReference type="PANTHER" id="PTHR46382:SF1">
    <property type="entry name" value="PHOSPHATIDATE CYTIDYLYLTRANSFERASE"/>
    <property type="match status" value="1"/>
</dbReference>
<feature type="transmembrane region" description="Helical" evidence="19">
    <location>
        <begin position="87"/>
        <end position="104"/>
    </location>
</feature>
<evidence type="ECO:0000256" key="15">
    <source>
        <dbReference type="ARBA" id="ARBA00023136"/>
    </source>
</evidence>
<feature type="transmembrane region" description="Helical" evidence="19">
    <location>
        <begin position="143"/>
        <end position="164"/>
    </location>
</feature>
<dbReference type="EC" id="2.7.7.41" evidence="6 18"/>
<comment type="similarity">
    <text evidence="5 18">Belongs to the CDS family.</text>
</comment>
<sequence length="277" mass="29925">MLKQRIITALLIVAVLLAALHYLPTSLFQLLLATAVLIATWEWSNLAGVTSYTLRGAYVVVTAGIMAAAGYLVGLSHELDTQWLRNLLMIGSGWWALSLLWVQGYPSSSLLWGARLPRLLIGWLVMVPAWLALCYLREQPAGAWLMLMVVAVVAGADIGGYFVGRKFGKHKLAPQVSPGKTWEGFWGGLVTNILWAILLGLWLGEGRLPLLLAIIIPASLVSVLGDLVESMLKRHRGIKDSSQLLPGHGGVLDRIDSITAAAPVMALGILMTGFSLV</sequence>
<proteinExistence type="inferred from homology"/>
<evidence type="ECO:0000256" key="8">
    <source>
        <dbReference type="ARBA" id="ARBA00022475"/>
    </source>
</evidence>
<evidence type="ECO:0000256" key="18">
    <source>
        <dbReference type="RuleBase" id="RU003938"/>
    </source>
</evidence>
<dbReference type="GO" id="GO:0005886">
    <property type="term" value="C:plasma membrane"/>
    <property type="evidence" value="ECO:0007669"/>
    <property type="project" value="UniProtKB-SubCell"/>
</dbReference>
<evidence type="ECO:0000256" key="7">
    <source>
        <dbReference type="ARBA" id="ARBA00019373"/>
    </source>
</evidence>
<evidence type="ECO:0000256" key="9">
    <source>
        <dbReference type="ARBA" id="ARBA00022516"/>
    </source>
</evidence>
<evidence type="ECO:0000313" key="21">
    <source>
        <dbReference type="Proteomes" id="UP000559987"/>
    </source>
</evidence>
<dbReference type="Pfam" id="PF01148">
    <property type="entry name" value="CTP_transf_1"/>
    <property type="match status" value="1"/>
</dbReference>
<evidence type="ECO:0000256" key="17">
    <source>
        <dbReference type="ARBA" id="ARBA00023264"/>
    </source>
</evidence>
<keyword evidence="9" id="KW-0444">Lipid biosynthesis</keyword>
<comment type="caution">
    <text evidence="20">The sequence shown here is derived from an EMBL/GenBank/DDBJ whole genome shotgun (WGS) entry which is preliminary data.</text>
</comment>
<feature type="transmembrane region" description="Helical" evidence="19">
    <location>
        <begin position="184"/>
        <end position="203"/>
    </location>
</feature>
<evidence type="ECO:0000256" key="4">
    <source>
        <dbReference type="ARBA" id="ARBA00005189"/>
    </source>
</evidence>
<dbReference type="Proteomes" id="UP000559987">
    <property type="component" value="Unassembled WGS sequence"/>
</dbReference>
<keyword evidence="17" id="KW-1208">Phospholipid metabolism</keyword>
<feature type="transmembrane region" description="Helical" evidence="19">
    <location>
        <begin position="116"/>
        <end position="136"/>
    </location>
</feature>
<dbReference type="PANTHER" id="PTHR46382">
    <property type="entry name" value="PHOSPHATIDATE CYTIDYLYLTRANSFERASE"/>
    <property type="match status" value="1"/>
</dbReference>
<dbReference type="EMBL" id="JACHXZ010000001">
    <property type="protein sequence ID" value="MBB3167852.1"/>
    <property type="molecule type" value="Genomic_DNA"/>
</dbReference>
<dbReference type="GO" id="GO:0016024">
    <property type="term" value="P:CDP-diacylglycerol biosynthetic process"/>
    <property type="evidence" value="ECO:0007669"/>
    <property type="project" value="UniProtKB-UniPathway"/>
</dbReference>
<protein>
    <recommendedName>
        <fullName evidence="7 18">Phosphatidate cytidylyltransferase</fullName>
        <ecNumber evidence="6 18">2.7.7.41</ecNumber>
    </recommendedName>
</protein>
<keyword evidence="8" id="KW-1003">Cell membrane</keyword>
<feature type="transmembrane region" description="Helical" evidence="19">
    <location>
        <begin position="258"/>
        <end position="276"/>
    </location>
</feature>
<comment type="pathway">
    <text evidence="3 18">Phospholipid metabolism; CDP-diacylglycerol biosynthesis; CDP-diacylglycerol from sn-glycerol 3-phosphate: step 3/3.</text>
</comment>
<keyword evidence="14" id="KW-0443">Lipid metabolism</keyword>
<dbReference type="AlphaFoldDB" id="A0A839UJ16"/>
<dbReference type="InterPro" id="IPR000374">
    <property type="entry name" value="PC_trans"/>
</dbReference>
<evidence type="ECO:0000256" key="13">
    <source>
        <dbReference type="ARBA" id="ARBA00022989"/>
    </source>
</evidence>